<organism evidence="2 3">
    <name type="scientific">Embleya hyalina</name>
    <dbReference type="NCBI Taxonomy" id="516124"/>
    <lineage>
        <taxon>Bacteria</taxon>
        <taxon>Bacillati</taxon>
        <taxon>Actinomycetota</taxon>
        <taxon>Actinomycetes</taxon>
        <taxon>Kitasatosporales</taxon>
        <taxon>Streptomycetaceae</taxon>
        <taxon>Embleya</taxon>
    </lineage>
</organism>
<protein>
    <recommendedName>
        <fullName evidence="1">DUF6314 domain-containing protein</fullName>
    </recommendedName>
</protein>
<evidence type="ECO:0000313" key="2">
    <source>
        <dbReference type="EMBL" id="GCD96127.1"/>
    </source>
</evidence>
<feature type="domain" description="DUF6314" evidence="1">
    <location>
        <begin position="17"/>
        <end position="146"/>
    </location>
</feature>
<dbReference type="AlphaFoldDB" id="A0A401YNH4"/>
<dbReference type="Proteomes" id="UP000286931">
    <property type="component" value="Unassembled WGS sequence"/>
</dbReference>
<comment type="caution">
    <text evidence="2">The sequence shown here is derived from an EMBL/GenBank/DDBJ whole genome shotgun (WGS) entry which is preliminary data.</text>
</comment>
<evidence type="ECO:0000259" key="1">
    <source>
        <dbReference type="Pfam" id="PF19834"/>
    </source>
</evidence>
<dbReference type="InterPro" id="IPR045632">
    <property type="entry name" value="DUF6314"/>
</dbReference>
<dbReference type="EMBL" id="BIFH01000019">
    <property type="protein sequence ID" value="GCD96127.1"/>
    <property type="molecule type" value="Genomic_DNA"/>
</dbReference>
<accession>A0A401YNH4</accession>
<dbReference type="Pfam" id="PF19834">
    <property type="entry name" value="DUF6314"/>
    <property type="match status" value="1"/>
</dbReference>
<gene>
    <name evidence="2" type="ORF">EHYA_03811</name>
</gene>
<name>A0A401YNH4_9ACTN</name>
<evidence type="ECO:0000313" key="3">
    <source>
        <dbReference type="Proteomes" id="UP000286931"/>
    </source>
</evidence>
<keyword evidence="3" id="KW-1185">Reference proteome</keyword>
<sequence length="158" mass="17665">MTDHGRMYPVRDAAAYLAGHWIIHRTVIDELSGTEGSFAGTAEFRPADDELLELESGEFEWGGVTNRASRSHRLVPRADGTADVLFADGRPFHDLDLRTGHWSTRHPCAADLYDGEFTVVARNEWHLRWRVSGPAKTQLLTSVYRRIPSTGRPPNPAA</sequence>
<proteinExistence type="predicted"/>
<reference evidence="2 3" key="1">
    <citation type="submission" date="2018-12" db="EMBL/GenBank/DDBJ databases">
        <title>Draft genome sequence of Embleya hyalina NBRC 13850T.</title>
        <authorList>
            <person name="Komaki H."/>
            <person name="Hosoyama A."/>
            <person name="Kimura A."/>
            <person name="Ichikawa N."/>
            <person name="Tamura T."/>
        </authorList>
    </citation>
    <scope>NUCLEOTIDE SEQUENCE [LARGE SCALE GENOMIC DNA]</scope>
    <source>
        <strain evidence="2 3">NBRC 13850</strain>
    </source>
</reference>